<proteinExistence type="predicted"/>
<reference evidence="1" key="1">
    <citation type="submission" date="2022-08" db="EMBL/GenBank/DDBJ databases">
        <title>Genome Sequence of Fusarium decemcellulare.</title>
        <authorList>
            <person name="Buettner E."/>
        </authorList>
    </citation>
    <scope>NUCLEOTIDE SEQUENCE</scope>
    <source>
        <strain evidence="1">Babe19</strain>
    </source>
</reference>
<keyword evidence="2" id="KW-1185">Reference proteome</keyword>
<sequence>MLLSCFHLPTCSTASNHHVSNLAGGATPSIENQCLHRLLDHKDETLRSISVARVVQLPLRQELELFTVPNKSMSQEMRIAREFTVGTSGTAMPRRHATTSDWAMRFGRLGAFGCLRTFALISPTPEENIGIISPDVANMSAIVLLLDESRLDHDLYASPDAVLNLAAYKVRGVVTVLSQIHGIEQALKLLSLRLYVQSVLNDVVLDSLPTLSTVRDASAAEDVIVSDAADCLRMCELGQETGVAGGQKAGYKLVLIADEMEREEAKATAATSQMLPANHCPKGTVADWLQPPSIPTTAKLGYRALQGSFFNQPPAPSQAVLLDVSVFATASSSLWQGARTEYEPHEHLARNKPKNSSPSNGPSSRGKTSHLLQRRGGGPDAGKSCWLVLPKPTGVEDNNAKSLWRGAALTGNGRTGMRQSELPKSRGISYVMQTSEAQREKA</sequence>
<name>A0ACC1SFW5_9HYPO</name>
<evidence type="ECO:0000313" key="1">
    <source>
        <dbReference type="EMBL" id="KAJ3538829.1"/>
    </source>
</evidence>
<gene>
    <name evidence="1" type="ORF">NM208_g5737</name>
</gene>
<comment type="caution">
    <text evidence="1">The sequence shown here is derived from an EMBL/GenBank/DDBJ whole genome shotgun (WGS) entry which is preliminary data.</text>
</comment>
<evidence type="ECO:0000313" key="2">
    <source>
        <dbReference type="Proteomes" id="UP001148629"/>
    </source>
</evidence>
<dbReference type="Proteomes" id="UP001148629">
    <property type="component" value="Unassembled WGS sequence"/>
</dbReference>
<protein>
    <submittedName>
        <fullName evidence="1">Uncharacterized protein</fullName>
    </submittedName>
</protein>
<organism evidence="1 2">
    <name type="scientific">Fusarium decemcellulare</name>
    <dbReference type="NCBI Taxonomy" id="57161"/>
    <lineage>
        <taxon>Eukaryota</taxon>
        <taxon>Fungi</taxon>
        <taxon>Dikarya</taxon>
        <taxon>Ascomycota</taxon>
        <taxon>Pezizomycotina</taxon>
        <taxon>Sordariomycetes</taxon>
        <taxon>Hypocreomycetidae</taxon>
        <taxon>Hypocreales</taxon>
        <taxon>Nectriaceae</taxon>
        <taxon>Fusarium</taxon>
        <taxon>Fusarium decemcellulare species complex</taxon>
    </lineage>
</organism>
<dbReference type="EMBL" id="JANRMS010000495">
    <property type="protein sequence ID" value="KAJ3538829.1"/>
    <property type="molecule type" value="Genomic_DNA"/>
</dbReference>
<accession>A0ACC1SFW5</accession>